<name>A0AAU2JJT3_9ACTN</name>
<keyword evidence="2" id="KW-1133">Transmembrane helix</keyword>
<evidence type="ECO:0000256" key="2">
    <source>
        <dbReference type="SAM" id="Phobius"/>
    </source>
</evidence>
<dbReference type="InterPro" id="IPR015943">
    <property type="entry name" value="WD40/YVTN_repeat-like_dom_sf"/>
</dbReference>
<keyword evidence="2" id="KW-0812">Transmembrane</keyword>
<feature type="compositionally biased region" description="Low complexity" evidence="1">
    <location>
        <begin position="14"/>
        <end position="27"/>
    </location>
</feature>
<accession>A0AAU2JJT3</accession>
<feature type="region of interest" description="Disordered" evidence="1">
    <location>
        <begin position="77"/>
        <end position="122"/>
    </location>
</feature>
<feature type="domain" description="Pyrrolo-quinoline quinone repeat" evidence="3">
    <location>
        <begin position="127"/>
        <end position="268"/>
    </location>
</feature>
<feature type="transmembrane region" description="Helical" evidence="2">
    <location>
        <begin position="52"/>
        <end position="73"/>
    </location>
</feature>
<reference evidence="4" key="1">
    <citation type="submission" date="2022-10" db="EMBL/GenBank/DDBJ databases">
        <title>The complete genomes of actinobacterial strains from the NBC collection.</title>
        <authorList>
            <person name="Joergensen T.S."/>
            <person name="Alvarez Arevalo M."/>
            <person name="Sterndorff E.B."/>
            <person name="Faurdal D."/>
            <person name="Vuksanovic O."/>
            <person name="Mourched A.-S."/>
            <person name="Charusanti P."/>
            <person name="Shaw S."/>
            <person name="Blin K."/>
            <person name="Weber T."/>
        </authorList>
    </citation>
    <scope>NUCLEOTIDE SEQUENCE</scope>
    <source>
        <strain evidence="4">NBC_00049</strain>
    </source>
</reference>
<gene>
    <name evidence="4" type="ORF">OG327_03630</name>
</gene>
<evidence type="ECO:0000256" key="1">
    <source>
        <dbReference type="SAM" id="MobiDB-lite"/>
    </source>
</evidence>
<dbReference type="EMBL" id="CP108264">
    <property type="protein sequence ID" value="WTU72498.1"/>
    <property type="molecule type" value="Genomic_DNA"/>
</dbReference>
<keyword evidence="2" id="KW-0472">Membrane</keyword>
<protein>
    <submittedName>
        <fullName evidence="4">PQQ-binding-like beta-propeller repeat protein</fullName>
    </submittedName>
</protein>
<sequence length="529" mass="54350">MTGRTTGGPPESVGPWPGTAPAQAPAGFGPPPEPFEQQPRTRGRGRFPGRPGVIVPVLLTILLVVAGGVYVTVGGGRGEPTDPVAQDGREAAGPSGSPSIDQGDGKGPGVGPDTYDPNAGIKPGEARVWLRDNQTDLPGSGSLQYGPWRVGDVVVRAMAKEVAAYAVADGQEKWKVSLQTPLCGVPPAPSATGKLVVGVREGESGTSRCTHLQQIDLVTGKEGWKAPVPQENAYDTSLGFEMAISGDTVAIARSAVASAFSVTDGRKLFASSKTKGCSPAAFAGGSRLIGIRNCFDGLDPGVPPVEVIEELDPATGSPKWSHTYGKGWSVGRVLSVDPLVIPAYHKADKVWNITAFTADGKVRSQGNAAFGVSGRCNGFGNSTGLQECYAAVADTDTLYIGAGKAGSSLGIDVTNQVVAVDLNTGKEKWRTAEQPKGRSVWPLAVEGGRVVVYVSPGSGEAGAVVSLAPADGASQPVLQSPAAAAGAQSVFYDHGVRIAWAGGRLFLLNGTVQGPEPRKASRAILSFGK</sequence>
<dbReference type="InterPro" id="IPR011047">
    <property type="entry name" value="Quinoprotein_ADH-like_sf"/>
</dbReference>
<evidence type="ECO:0000313" key="4">
    <source>
        <dbReference type="EMBL" id="WTU72498.1"/>
    </source>
</evidence>
<feature type="region of interest" description="Disordered" evidence="1">
    <location>
        <begin position="1"/>
        <end position="50"/>
    </location>
</feature>
<dbReference type="PANTHER" id="PTHR34512:SF30">
    <property type="entry name" value="OUTER MEMBRANE PROTEIN ASSEMBLY FACTOR BAMB"/>
    <property type="match status" value="1"/>
</dbReference>
<evidence type="ECO:0000259" key="3">
    <source>
        <dbReference type="Pfam" id="PF13360"/>
    </source>
</evidence>
<dbReference type="SUPFAM" id="SSF50998">
    <property type="entry name" value="Quinoprotein alcohol dehydrogenase-like"/>
    <property type="match status" value="1"/>
</dbReference>
<dbReference type="Pfam" id="PF13360">
    <property type="entry name" value="PQQ_2"/>
    <property type="match status" value="1"/>
</dbReference>
<dbReference type="InterPro" id="IPR002372">
    <property type="entry name" value="PQQ_rpt_dom"/>
</dbReference>
<proteinExistence type="predicted"/>
<dbReference type="Gene3D" id="2.40.10.480">
    <property type="match status" value="1"/>
</dbReference>
<dbReference type="PANTHER" id="PTHR34512">
    <property type="entry name" value="CELL SURFACE PROTEIN"/>
    <property type="match status" value="1"/>
</dbReference>
<dbReference type="AlphaFoldDB" id="A0AAU2JJT3"/>
<organism evidence="4">
    <name type="scientific">Streptomyces sp. NBC_00049</name>
    <dbReference type="NCBI Taxonomy" id="2903617"/>
    <lineage>
        <taxon>Bacteria</taxon>
        <taxon>Bacillati</taxon>
        <taxon>Actinomycetota</taxon>
        <taxon>Actinomycetes</taxon>
        <taxon>Kitasatosporales</taxon>
        <taxon>Streptomycetaceae</taxon>
        <taxon>Streptomyces</taxon>
    </lineage>
</organism>
<dbReference type="Gene3D" id="2.130.10.10">
    <property type="entry name" value="YVTN repeat-like/Quinoprotein amine dehydrogenase"/>
    <property type="match status" value="1"/>
</dbReference>